<evidence type="ECO:0000313" key="8">
    <source>
        <dbReference type="RefSeq" id="XP_022929544.1"/>
    </source>
</evidence>
<dbReference type="GO" id="GO:0008194">
    <property type="term" value="F:UDP-glycosyltransferase activity"/>
    <property type="evidence" value="ECO:0007669"/>
    <property type="project" value="InterPro"/>
</dbReference>
<keyword evidence="7" id="KW-1185">Reference proteome</keyword>
<reference evidence="8" key="1">
    <citation type="submission" date="2025-08" db="UniProtKB">
        <authorList>
            <consortium name="RefSeq"/>
        </authorList>
    </citation>
    <scope>IDENTIFICATION</scope>
    <source>
        <tissue evidence="8">Young leaves</tissue>
    </source>
</reference>
<dbReference type="PANTHER" id="PTHR48046">
    <property type="entry name" value="UDP-GLYCOSYLTRANSFERASE 72E1"/>
    <property type="match status" value="1"/>
</dbReference>
<accession>A0A6J1EP22</accession>
<dbReference type="Proteomes" id="UP000504609">
    <property type="component" value="Unplaced"/>
</dbReference>
<dbReference type="CDD" id="cd03784">
    <property type="entry name" value="GT1_Gtf-like"/>
    <property type="match status" value="1"/>
</dbReference>
<evidence type="ECO:0000256" key="6">
    <source>
        <dbReference type="RuleBase" id="RU362057"/>
    </source>
</evidence>
<evidence type="ECO:0000256" key="4">
    <source>
        <dbReference type="ARBA" id="ARBA00022679"/>
    </source>
</evidence>
<comment type="similarity">
    <text evidence="2 5">Belongs to the UDP-glycosyltransferase family.</text>
</comment>
<dbReference type="KEGG" id="cmos:111436081"/>
<gene>
    <name evidence="8" type="primary">LOC111436081</name>
</gene>
<keyword evidence="3 5" id="KW-0328">Glycosyltransferase</keyword>
<dbReference type="EC" id="2.4.1.-" evidence="6"/>
<dbReference type="InterPro" id="IPR035595">
    <property type="entry name" value="UDP_glycos_trans_CS"/>
</dbReference>
<dbReference type="AlphaFoldDB" id="A0A6J1EP22"/>
<dbReference type="PROSITE" id="PS00375">
    <property type="entry name" value="UDPGT"/>
    <property type="match status" value="1"/>
</dbReference>
<protein>
    <recommendedName>
        <fullName evidence="6">Glycosyltransferase</fullName>
        <ecNumber evidence="6">2.4.1.-</ecNumber>
    </recommendedName>
</protein>
<sequence>MESQPHVALVSSPGMGHLFPSLELATRLSMRHHLSVTVFIVPSRSSSAENKVIAAAQAAGLFTVIELPPADMSDVTESAVVGRLCITMRRHVPALRSAVSTLTTLPSVLIADIFATESFAVADEFHMAKYVFVASNAWFLAFTIYVPVLDKQITGQYVDQKEPLYIPGCEPVRPCDVIDPLLDRTEPQYFEYVRIGMEIPSSDGVLVNTWDDLQGRTLASFRDRNLLGRIMNSPVYSIGPIVRQTGGKKGGSSELFNWLSKQPGESVIYVSFGSGGTLSSEQMTEVAHGLEMSGQRFVWVVRAPKVRSDATFFTTGDGSEDQSEAKFLPDGFLERTSEVGFVVSMWADQTAVLGSPAVGGFFTHGGWNSALEGITNGVPMVVWPLYAEQRMNATMLAEEVRVAVRPKELPTKAVIGREEIAAMVRKIMAEEDEEGKAIRAKAKELQRSAEKSTAEGGSSFENFARVVKSWREARV</sequence>
<dbReference type="RefSeq" id="XP_022929544.1">
    <property type="nucleotide sequence ID" value="XM_023073776.1"/>
</dbReference>
<evidence type="ECO:0000256" key="1">
    <source>
        <dbReference type="ARBA" id="ARBA00004721"/>
    </source>
</evidence>
<evidence type="ECO:0000256" key="5">
    <source>
        <dbReference type="RuleBase" id="RU003718"/>
    </source>
</evidence>
<dbReference type="InterPro" id="IPR002213">
    <property type="entry name" value="UDP_glucos_trans"/>
</dbReference>
<evidence type="ECO:0000256" key="3">
    <source>
        <dbReference type="ARBA" id="ARBA00022676"/>
    </source>
</evidence>
<keyword evidence="4 5" id="KW-0808">Transferase</keyword>
<organism evidence="7 8">
    <name type="scientific">Cucurbita moschata</name>
    <name type="common">Winter crookneck squash</name>
    <name type="synonym">Cucurbita pepo var. moschata</name>
    <dbReference type="NCBI Taxonomy" id="3662"/>
    <lineage>
        <taxon>Eukaryota</taxon>
        <taxon>Viridiplantae</taxon>
        <taxon>Streptophyta</taxon>
        <taxon>Embryophyta</taxon>
        <taxon>Tracheophyta</taxon>
        <taxon>Spermatophyta</taxon>
        <taxon>Magnoliopsida</taxon>
        <taxon>eudicotyledons</taxon>
        <taxon>Gunneridae</taxon>
        <taxon>Pentapetalae</taxon>
        <taxon>rosids</taxon>
        <taxon>fabids</taxon>
        <taxon>Cucurbitales</taxon>
        <taxon>Cucurbitaceae</taxon>
        <taxon>Cucurbiteae</taxon>
        <taxon>Cucurbita</taxon>
    </lineage>
</organism>
<dbReference type="SUPFAM" id="SSF53756">
    <property type="entry name" value="UDP-Glycosyltransferase/glycogen phosphorylase"/>
    <property type="match status" value="1"/>
</dbReference>
<dbReference type="Pfam" id="PF00201">
    <property type="entry name" value="UDPGT"/>
    <property type="match status" value="1"/>
</dbReference>
<dbReference type="PANTHER" id="PTHR48046:SF1">
    <property type="entry name" value="GLYCOSYLTRANSFERASE-RELATED"/>
    <property type="match status" value="1"/>
</dbReference>
<dbReference type="Gene3D" id="3.40.50.2000">
    <property type="entry name" value="Glycogen Phosphorylase B"/>
    <property type="match status" value="2"/>
</dbReference>
<evidence type="ECO:0000256" key="2">
    <source>
        <dbReference type="ARBA" id="ARBA00009995"/>
    </source>
</evidence>
<comment type="pathway">
    <text evidence="1">Secondary metabolite biosynthesis; terpenoid biosynthesis.</text>
</comment>
<name>A0A6J1EP22_CUCMO</name>
<evidence type="ECO:0000313" key="7">
    <source>
        <dbReference type="Proteomes" id="UP000504609"/>
    </source>
</evidence>
<dbReference type="FunFam" id="3.40.50.2000:FF:000056">
    <property type="entry name" value="Glycosyltransferase"/>
    <property type="match status" value="1"/>
</dbReference>
<dbReference type="GeneID" id="111436081"/>
<proteinExistence type="inferred from homology"/>